<evidence type="ECO:0000256" key="1">
    <source>
        <dbReference type="SAM" id="Phobius"/>
    </source>
</evidence>
<keyword evidence="4" id="KW-1185">Reference proteome</keyword>
<dbReference type="Proteomes" id="UP000290545">
    <property type="component" value="Unassembled WGS sequence"/>
</dbReference>
<proteinExistence type="predicted"/>
<keyword evidence="1" id="KW-0812">Transmembrane</keyword>
<dbReference type="InterPro" id="IPR003675">
    <property type="entry name" value="Rce1/LyrA-like_dom"/>
</dbReference>
<feature type="transmembrane region" description="Helical" evidence="1">
    <location>
        <begin position="78"/>
        <end position="96"/>
    </location>
</feature>
<evidence type="ECO:0000313" key="3">
    <source>
        <dbReference type="EMBL" id="RXK80931.1"/>
    </source>
</evidence>
<evidence type="ECO:0000313" key="4">
    <source>
        <dbReference type="Proteomes" id="UP000290545"/>
    </source>
</evidence>
<comment type="caution">
    <text evidence="3">The sequence shown here is derived from an EMBL/GenBank/DDBJ whole genome shotgun (WGS) entry which is preliminary data.</text>
</comment>
<keyword evidence="3" id="KW-0378">Hydrolase</keyword>
<feature type="domain" description="CAAX prenyl protease 2/Lysostaphin resistance protein A-like" evidence="2">
    <location>
        <begin position="157"/>
        <end position="243"/>
    </location>
</feature>
<keyword evidence="1" id="KW-1133">Transmembrane helix</keyword>
<sequence>MEEQQEPAYYYSCNECDSTVKGFHRFCHHCGAYLGAEAHREDIFNNQRLRSAFLFYGLNLFLCLIVKYTSWFHSYDQMFWMELLLALVALVYAYYNKDEILPLLAVKPLRIPVMAVIMAIAVVTSWLVNISVRELNISLFKSDNSYYGGYQIYIAPQLVMIYSIALMPAIFEELAFRGILYQYFSSFLNERLVVLVTACMFAALHLNFLSLIWLLPFGIFVGALRRKYNTIWYGIIFHFVFNLTACLIDLYREGHLF</sequence>
<dbReference type="Pfam" id="PF02517">
    <property type="entry name" value="Rce1-like"/>
    <property type="match status" value="1"/>
</dbReference>
<dbReference type="OrthoDB" id="158986at2"/>
<dbReference type="AlphaFoldDB" id="A0A4Q1D1G2"/>
<feature type="transmembrane region" description="Helical" evidence="1">
    <location>
        <begin position="231"/>
        <end position="251"/>
    </location>
</feature>
<dbReference type="EMBL" id="SDHZ01000005">
    <property type="protein sequence ID" value="RXK80931.1"/>
    <property type="molecule type" value="Genomic_DNA"/>
</dbReference>
<gene>
    <name evidence="3" type="ORF">ESB13_22515</name>
</gene>
<feature type="transmembrane region" description="Helical" evidence="1">
    <location>
        <begin position="53"/>
        <end position="72"/>
    </location>
</feature>
<reference evidence="3 4" key="1">
    <citation type="submission" date="2019-01" db="EMBL/GenBank/DDBJ databases">
        <title>Filimonas sp. strain TTM-71.</title>
        <authorList>
            <person name="Chen W.-M."/>
        </authorList>
    </citation>
    <scope>NUCLEOTIDE SEQUENCE [LARGE SCALE GENOMIC DNA]</scope>
    <source>
        <strain evidence="3 4">TTM-71</strain>
    </source>
</reference>
<organism evidence="3 4">
    <name type="scientific">Filimonas effusa</name>
    <dbReference type="NCBI Taxonomy" id="2508721"/>
    <lineage>
        <taxon>Bacteria</taxon>
        <taxon>Pseudomonadati</taxon>
        <taxon>Bacteroidota</taxon>
        <taxon>Chitinophagia</taxon>
        <taxon>Chitinophagales</taxon>
        <taxon>Chitinophagaceae</taxon>
        <taxon>Filimonas</taxon>
    </lineage>
</organism>
<dbReference type="GO" id="GO:0008237">
    <property type="term" value="F:metallopeptidase activity"/>
    <property type="evidence" value="ECO:0007669"/>
    <property type="project" value="UniProtKB-KW"/>
</dbReference>
<evidence type="ECO:0000259" key="2">
    <source>
        <dbReference type="Pfam" id="PF02517"/>
    </source>
</evidence>
<name>A0A4Q1D1G2_9BACT</name>
<protein>
    <submittedName>
        <fullName evidence="3">CPBP family intramembrane metalloprotease</fullName>
    </submittedName>
</protein>
<feature type="transmembrane region" description="Helical" evidence="1">
    <location>
        <begin position="108"/>
        <end position="130"/>
    </location>
</feature>
<feature type="transmembrane region" description="Helical" evidence="1">
    <location>
        <begin position="150"/>
        <end position="171"/>
    </location>
</feature>
<dbReference type="GO" id="GO:0004175">
    <property type="term" value="F:endopeptidase activity"/>
    <property type="evidence" value="ECO:0007669"/>
    <property type="project" value="UniProtKB-ARBA"/>
</dbReference>
<keyword evidence="1" id="KW-0472">Membrane</keyword>
<keyword evidence="3" id="KW-0645">Protease</keyword>
<dbReference type="GO" id="GO:0006508">
    <property type="term" value="P:proteolysis"/>
    <property type="evidence" value="ECO:0007669"/>
    <property type="project" value="UniProtKB-KW"/>
</dbReference>
<keyword evidence="3" id="KW-0482">Metalloprotease</keyword>
<accession>A0A4Q1D1G2</accession>
<dbReference type="GO" id="GO:0080120">
    <property type="term" value="P:CAAX-box protein maturation"/>
    <property type="evidence" value="ECO:0007669"/>
    <property type="project" value="UniProtKB-ARBA"/>
</dbReference>
<dbReference type="RefSeq" id="WP_129006115.1">
    <property type="nucleotide sequence ID" value="NZ_SDHZ01000005.1"/>
</dbReference>
<feature type="transmembrane region" description="Helical" evidence="1">
    <location>
        <begin position="192"/>
        <end position="219"/>
    </location>
</feature>